<dbReference type="Proteomes" id="UP000679220">
    <property type="component" value="Unassembled WGS sequence"/>
</dbReference>
<reference evidence="9" key="1">
    <citation type="journal article" date="2018" name="Int. J. Syst. Evol. Microbiol.">
        <title>Carboxylicivirga sediminis sp. nov., isolated from coastal sediment.</title>
        <authorList>
            <person name="Wang F.Q."/>
            <person name="Ren L.H."/>
            <person name="Zou R.J."/>
            <person name="Sun Y.Z."/>
            <person name="Liu X.J."/>
            <person name="Jiang F."/>
            <person name="Liu L.J."/>
        </authorList>
    </citation>
    <scope>NUCLEOTIDE SEQUENCE</scope>
    <source>
        <strain evidence="9">JR1</strain>
    </source>
</reference>
<dbReference type="Gene3D" id="3.20.20.80">
    <property type="entry name" value="Glycosidases"/>
    <property type="match status" value="1"/>
</dbReference>
<evidence type="ECO:0000313" key="9">
    <source>
        <dbReference type="EMBL" id="MBR8535184.1"/>
    </source>
</evidence>
<evidence type="ECO:0000256" key="5">
    <source>
        <dbReference type="ARBA" id="ARBA00023295"/>
    </source>
</evidence>
<dbReference type="SUPFAM" id="SSF55545">
    <property type="entry name" value="beta-N-acetylhexosaminidase-like domain"/>
    <property type="match status" value="1"/>
</dbReference>
<dbReference type="PRINTS" id="PR00738">
    <property type="entry name" value="GLHYDRLASE20"/>
</dbReference>
<dbReference type="RefSeq" id="WP_212189091.1">
    <property type="nucleotide sequence ID" value="NZ_JAGTAR010000007.1"/>
</dbReference>
<comment type="caution">
    <text evidence="9">The sequence shown here is derived from an EMBL/GenBank/DDBJ whole genome shotgun (WGS) entry which is preliminary data.</text>
</comment>
<keyword evidence="4" id="KW-0378">Hydrolase</keyword>
<dbReference type="PANTHER" id="PTHR22600:SF57">
    <property type="entry name" value="BETA-N-ACETYLHEXOSAMINIDASE"/>
    <property type="match status" value="1"/>
</dbReference>
<dbReference type="InterPro" id="IPR017853">
    <property type="entry name" value="GH"/>
</dbReference>
<evidence type="ECO:0000256" key="6">
    <source>
        <dbReference type="PIRSR" id="PIRSR625705-1"/>
    </source>
</evidence>
<dbReference type="GO" id="GO:0004563">
    <property type="term" value="F:beta-N-acetylhexosaminidase activity"/>
    <property type="evidence" value="ECO:0007669"/>
    <property type="project" value="UniProtKB-EC"/>
</dbReference>
<reference evidence="9" key="2">
    <citation type="submission" date="2021-04" db="EMBL/GenBank/DDBJ databases">
        <authorList>
            <person name="Zhang T."/>
            <person name="Zhang Y."/>
            <person name="Lu D."/>
            <person name="Zuo D."/>
            <person name="Du Z."/>
        </authorList>
    </citation>
    <scope>NUCLEOTIDE SEQUENCE</scope>
    <source>
        <strain evidence="9">JR1</strain>
    </source>
</reference>
<dbReference type="SUPFAM" id="SSF51445">
    <property type="entry name" value="(Trans)glycosidases"/>
    <property type="match status" value="1"/>
</dbReference>
<evidence type="ECO:0000256" key="3">
    <source>
        <dbReference type="ARBA" id="ARBA00012663"/>
    </source>
</evidence>
<dbReference type="PANTHER" id="PTHR22600">
    <property type="entry name" value="BETA-HEXOSAMINIDASE"/>
    <property type="match status" value="1"/>
</dbReference>
<keyword evidence="10" id="KW-1185">Reference proteome</keyword>
<dbReference type="EMBL" id="JAGTAR010000007">
    <property type="protein sequence ID" value="MBR8535184.1"/>
    <property type="molecule type" value="Genomic_DNA"/>
</dbReference>
<dbReference type="AlphaFoldDB" id="A0A941IX97"/>
<protein>
    <recommendedName>
        <fullName evidence="3">beta-N-acetylhexosaminidase</fullName>
        <ecNumber evidence="3">3.2.1.52</ecNumber>
    </recommendedName>
</protein>
<comment type="catalytic activity">
    <reaction evidence="1">
        <text>Hydrolysis of terminal non-reducing N-acetyl-D-hexosamine residues in N-acetyl-beta-D-hexosaminides.</text>
        <dbReference type="EC" id="3.2.1.52"/>
    </reaction>
</comment>
<comment type="similarity">
    <text evidence="2">Belongs to the glycosyl hydrolase 20 family.</text>
</comment>
<feature type="active site" description="Proton donor" evidence="6">
    <location>
        <position position="301"/>
    </location>
</feature>
<feature type="domain" description="Beta-hexosaminidase bacterial type N-terminal" evidence="8">
    <location>
        <begin position="25"/>
        <end position="146"/>
    </location>
</feature>
<dbReference type="Gene3D" id="3.30.379.10">
    <property type="entry name" value="Chitobiase/beta-hexosaminidase domain 2-like"/>
    <property type="match status" value="1"/>
</dbReference>
<dbReference type="EC" id="3.2.1.52" evidence="3"/>
<evidence type="ECO:0000313" key="10">
    <source>
        <dbReference type="Proteomes" id="UP000679220"/>
    </source>
</evidence>
<keyword evidence="5" id="KW-0326">Glycosidase</keyword>
<name>A0A941IX97_9BACT</name>
<dbReference type="InterPro" id="IPR029018">
    <property type="entry name" value="Hex-like_dom2"/>
</dbReference>
<dbReference type="InterPro" id="IPR015883">
    <property type="entry name" value="Glyco_hydro_20_cat"/>
</dbReference>
<dbReference type="GO" id="GO:0005975">
    <property type="term" value="P:carbohydrate metabolic process"/>
    <property type="evidence" value="ECO:0007669"/>
    <property type="project" value="InterPro"/>
</dbReference>
<evidence type="ECO:0000259" key="7">
    <source>
        <dbReference type="Pfam" id="PF00728"/>
    </source>
</evidence>
<dbReference type="InterPro" id="IPR015882">
    <property type="entry name" value="HEX_bac_N"/>
</dbReference>
<sequence length="637" mass="71578">MRILFLCLVLLTGQLSIASVLSNYLLPAPKALQIHEGQLQATSLTIHLPGTAVQWSKPLLHLLTNFEQTGIETKLLPTPALIGQSALSIIIDTQLKPQAYKLAISEYNIQLTGGSETGVYYGLLTLQQVGRYAVHHGYWPLVTILDDPDFERRGVMLDISRDKVPTMETLYGIVDKLASWKINELQLYTEHTFAYQNHQTVWQDASPMTAEQVQTLDAYCRRHYIDLVPNQNSFGHMKRWLIHEEYEHLAELPQPGKTIWGMMSRTSLSPVEPGSLELMQELYAELLPNFTSQYFNIGCDETVELGVGKSKALCQQKGKGRVYLDFVLELKEEVDKYNRTTQFWGDIILHHPELIPELPKDMVALIWGYEADYPFDKNCPKFQKAGLPYYVCPGTSTWNSIIGRNQNAFANLKNAAINGKQYGANGFLNTNWGDQGHWQPLSVCYPALLYGAALSWSVESNTEINIAQHVSLQVLNDTSGQSGTALVNLGNAYLKMHASTDNSNIFHQLLKRNSKSIKTDRWLKRINKTNTEATIAFIEQQLAAFQAAPIQCADADIVRQEVTQASTLALHACHLALAKLTTTNGQFDSLDAARKAELKQELEALIAQHETIWRMRNRDGGLADSANKMKAILKTYR</sequence>
<evidence type="ECO:0000256" key="1">
    <source>
        <dbReference type="ARBA" id="ARBA00001231"/>
    </source>
</evidence>
<dbReference type="CDD" id="cd06565">
    <property type="entry name" value="GH20_GcnA-like"/>
    <property type="match status" value="1"/>
</dbReference>
<dbReference type="InterPro" id="IPR025705">
    <property type="entry name" value="Beta_hexosaminidase_sua/sub"/>
</dbReference>
<organism evidence="9 10">
    <name type="scientific">Carboxylicivirga sediminis</name>
    <dbReference type="NCBI Taxonomy" id="2006564"/>
    <lineage>
        <taxon>Bacteria</taxon>
        <taxon>Pseudomonadati</taxon>
        <taxon>Bacteroidota</taxon>
        <taxon>Bacteroidia</taxon>
        <taxon>Marinilabiliales</taxon>
        <taxon>Marinilabiliaceae</taxon>
        <taxon>Carboxylicivirga</taxon>
    </lineage>
</organism>
<feature type="domain" description="Glycoside hydrolase family 20 catalytic" evidence="7">
    <location>
        <begin position="150"/>
        <end position="371"/>
    </location>
</feature>
<dbReference type="GO" id="GO:0030203">
    <property type="term" value="P:glycosaminoglycan metabolic process"/>
    <property type="evidence" value="ECO:0007669"/>
    <property type="project" value="TreeGrafter"/>
</dbReference>
<accession>A0A941IX97</accession>
<evidence type="ECO:0000256" key="2">
    <source>
        <dbReference type="ARBA" id="ARBA00006285"/>
    </source>
</evidence>
<dbReference type="Pfam" id="PF00728">
    <property type="entry name" value="Glyco_hydro_20"/>
    <property type="match status" value="1"/>
</dbReference>
<gene>
    <name evidence="9" type="ORF">KDU71_06410</name>
</gene>
<dbReference type="GO" id="GO:0016020">
    <property type="term" value="C:membrane"/>
    <property type="evidence" value="ECO:0007669"/>
    <property type="project" value="TreeGrafter"/>
</dbReference>
<dbReference type="Pfam" id="PF02838">
    <property type="entry name" value="Glyco_hydro_20b"/>
    <property type="match status" value="1"/>
</dbReference>
<proteinExistence type="inferred from homology"/>
<evidence type="ECO:0000256" key="4">
    <source>
        <dbReference type="ARBA" id="ARBA00022801"/>
    </source>
</evidence>
<evidence type="ECO:0000259" key="8">
    <source>
        <dbReference type="Pfam" id="PF02838"/>
    </source>
</evidence>